<dbReference type="Proteomes" id="UP001152795">
    <property type="component" value="Unassembled WGS sequence"/>
</dbReference>
<comment type="catalytic activity">
    <reaction evidence="4">
        <text>a uridine in tRNA = a pseudouridine in tRNA</text>
        <dbReference type="Rhea" id="RHEA:54572"/>
        <dbReference type="Rhea" id="RHEA-COMP:13339"/>
        <dbReference type="Rhea" id="RHEA-COMP:13934"/>
        <dbReference type="ChEBI" id="CHEBI:65314"/>
        <dbReference type="ChEBI" id="CHEBI:65315"/>
    </reaction>
</comment>
<evidence type="ECO:0000256" key="4">
    <source>
        <dbReference type="ARBA" id="ARBA00036943"/>
    </source>
</evidence>
<evidence type="ECO:0000256" key="7">
    <source>
        <dbReference type="SAM" id="MobiDB-lite"/>
    </source>
</evidence>
<dbReference type="InterPro" id="IPR020103">
    <property type="entry name" value="PsdUridine_synth_cat_dom_sf"/>
</dbReference>
<evidence type="ECO:0000256" key="3">
    <source>
        <dbReference type="ARBA" id="ARBA00023235"/>
    </source>
</evidence>
<dbReference type="PANTHER" id="PTHR11142:SF4">
    <property type="entry name" value="PSEUDOURIDYLATE SYNTHASE 1 HOMOLOG"/>
    <property type="match status" value="1"/>
</dbReference>
<keyword evidence="2" id="KW-0819">tRNA processing</keyword>
<reference evidence="8" key="1">
    <citation type="submission" date="2020-04" db="EMBL/GenBank/DDBJ databases">
        <authorList>
            <person name="Alioto T."/>
            <person name="Alioto T."/>
            <person name="Gomez Garrido J."/>
        </authorList>
    </citation>
    <scope>NUCLEOTIDE SEQUENCE</scope>
    <source>
        <strain evidence="8">A484AB</strain>
    </source>
</reference>
<dbReference type="EMBL" id="CACRXK020005782">
    <property type="protein sequence ID" value="CAB4007383.1"/>
    <property type="molecule type" value="Genomic_DNA"/>
</dbReference>
<protein>
    <submittedName>
        <fullName evidence="8">tRNA pseudouridine synthase A, mitochondrial</fullName>
    </submittedName>
</protein>
<feature type="active site" description="Nucleophile" evidence="5">
    <location>
        <position position="152"/>
    </location>
</feature>
<name>A0A7D9IJ81_PARCT</name>
<dbReference type="GO" id="GO:1990481">
    <property type="term" value="P:mRNA pseudouridine synthesis"/>
    <property type="evidence" value="ECO:0007669"/>
    <property type="project" value="TreeGrafter"/>
</dbReference>
<keyword evidence="3" id="KW-0413">Isomerase</keyword>
<dbReference type="InterPro" id="IPR041708">
    <property type="entry name" value="PUS1/PUS2-like"/>
</dbReference>
<sequence length="273" mass="31539">MENDKNVDHEEIKEQESAKRAIEEVDDDSKNIDERNKKLKSENTNKTDHDPDPMTCDLVENDKSEKTDEINVEKKEDGGQKKVKPKINYSKKKKCVLLLSYCGSGYNGMQRNPGVKTIEEDLTNALFKARAISEDASRNYGKMSFQRCARTDKGVSAARQVVSLKMVPFKELLPDINKHLEPKIRVFALKQVTRGFDCKTRCSSRTYEYILPTFAFSPTFAHTTRDFRITNEILNELKLVLKKYEGTKNFHNFTSGKDFKEESAKRYIIRFQV</sequence>
<dbReference type="SUPFAM" id="SSF55120">
    <property type="entry name" value="Pseudouridine synthase"/>
    <property type="match status" value="1"/>
</dbReference>
<dbReference type="Gene3D" id="3.30.70.580">
    <property type="entry name" value="Pseudouridine synthase I, catalytic domain, N-terminal subdomain"/>
    <property type="match status" value="1"/>
</dbReference>
<evidence type="ECO:0000256" key="5">
    <source>
        <dbReference type="PIRSR" id="PIRSR641708-1"/>
    </source>
</evidence>
<evidence type="ECO:0000313" key="9">
    <source>
        <dbReference type="Proteomes" id="UP001152795"/>
    </source>
</evidence>
<dbReference type="CDD" id="cd02568">
    <property type="entry name" value="PseudoU_synth_PUS1_PUS2"/>
    <property type="match status" value="1"/>
</dbReference>
<gene>
    <name evidence="8" type="ORF">PACLA_8A053753</name>
</gene>
<dbReference type="AlphaFoldDB" id="A0A7D9IJ81"/>
<dbReference type="FunFam" id="3.30.70.580:FF:000002">
    <property type="entry name" value="tRNA pseudouridine synthase"/>
    <property type="match status" value="1"/>
</dbReference>
<feature type="compositionally biased region" description="Basic and acidic residues" evidence="7">
    <location>
        <begin position="60"/>
        <end position="80"/>
    </location>
</feature>
<feature type="compositionally biased region" description="Basic and acidic residues" evidence="7">
    <location>
        <begin position="1"/>
        <end position="52"/>
    </location>
</feature>
<dbReference type="InterPro" id="IPR001406">
    <property type="entry name" value="PsdUridine_synth_TruA"/>
</dbReference>
<evidence type="ECO:0000256" key="2">
    <source>
        <dbReference type="ARBA" id="ARBA00022694"/>
    </source>
</evidence>
<organism evidence="8 9">
    <name type="scientific">Paramuricea clavata</name>
    <name type="common">Red gorgonian</name>
    <name type="synonym">Violescent sea-whip</name>
    <dbReference type="NCBI Taxonomy" id="317549"/>
    <lineage>
        <taxon>Eukaryota</taxon>
        <taxon>Metazoa</taxon>
        <taxon>Cnidaria</taxon>
        <taxon>Anthozoa</taxon>
        <taxon>Octocorallia</taxon>
        <taxon>Malacalcyonacea</taxon>
        <taxon>Plexauridae</taxon>
        <taxon>Paramuricea</taxon>
    </lineage>
</organism>
<evidence type="ECO:0000313" key="8">
    <source>
        <dbReference type="EMBL" id="CAB4007383.1"/>
    </source>
</evidence>
<dbReference type="GO" id="GO:0005634">
    <property type="term" value="C:nucleus"/>
    <property type="evidence" value="ECO:0007669"/>
    <property type="project" value="TreeGrafter"/>
</dbReference>
<comment type="caution">
    <text evidence="8">The sequence shown here is derived from an EMBL/GenBank/DDBJ whole genome shotgun (WGS) entry which is preliminary data.</text>
</comment>
<comment type="similarity">
    <text evidence="1">Belongs to the tRNA pseudouridine synthase TruA family.</text>
</comment>
<dbReference type="GO" id="GO:0003723">
    <property type="term" value="F:RNA binding"/>
    <property type="evidence" value="ECO:0007669"/>
    <property type="project" value="InterPro"/>
</dbReference>
<feature type="region of interest" description="Disordered" evidence="7">
    <location>
        <begin position="1"/>
        <end position="83"/>
    </location>
</feature>
<evidence type="ECO:0000256" key="6">
    <source>
        <dbReference type="PIRSR" id="PIRSR641708-2"/>
    </source>
</evidence>
<dbReference type="InterPro" id="IPR020095">
    <property type="entry name" value="PsdUridine_synth_TruA_C"/>
</dbReference>
<feature type="binding site" evidence="6">
    <location>
        <position position="207"/>
    </location>
    <ligand>
        <name>substrate</name>
    </ligand>
</feature>
<dbReference type="InterPro" id="IPR020094">
    <property type="entry name" value="TruA/RsuA/RluB/E/F_N"/>
</dbReference>
<dbReference type="GO" id="GO:0009982">
    <property type="term" value="F:pseudouridine synthase activity"/>
    <property type="evidence" value="ECO:0007669"/>
    <property type="project" value="InterPro"/>
</dbReference>
<proteinExistence type="inferred from homology"/>
<accession>A0A7D9IJ81</accession>
<dbReference type="PANTHER" id="PTHR11142">
    <property type="entry name" value="PSEUDOURIDYLATE SYNTHASE"/>
    <property type="match status" value="1"/>
</dbReference>
<dbReference type="Gene3D" id="3.30.70.660">
    <property type="entry name" value="Pseudouridine synthase I, catalytic domain, C-terminal subdomain"/>
    <property type="match status" value="1"/>
</dbReference>
<keyword evidence="9" id="KW-1185">Reference proteome</keyword>
<dbReference type="GO" id="GO:0031119">
    <property type="term" value="P:tRNA pseudouridine synthesis"/>
    <property type="evidence" value="ECO:0007669"/>
    <property type="project" value="InterPro"/>
</dbReference>
<evidence type="ECO:0000256" key="1">
    <source>
        <dbReference type="ARBA" id="ARBA00009375"/>
    </source>
</evidence>
<feature type="non-terminal residue" evidence="8">
    <location>
        <position position="273"/>
    </location>
</feature>